<evidence type="ECO:0000256" key="1">
    <source>
        <dbReference type="SAM" id="MobiDB-lite"/>
    </source>
</evidence>
<evidence type="ECO:0000313" key="2">
    <source>
        <dbReference type="EMBL" id="PVV05434.1"/>
    </source>
</evidence>
<feature type="compositionally biased region" description="Low complexity" evidence="1">
    <location>
        <begin position="501"/>
        <end position="517"/>
    </location>
</feature>
<gene>
    <name evidence="2" type="ORF">BB560_000048</name>
</gene>
<accession>A0A2T9ZLG0</accession>
<organism evidence="2 3">
    <name type="scientific">Smittium megazygosporum</name>
    <dbReference type="NCBI Taxonomy" id="133381"/>
    <lineage>
        <taxon>Eukaryota</taxon>
        <taxon>Fungi</taxon>
        <taxon>Fungi incertae sedis</taxon>
        <taxon>Zoopagomycota</taxon>
        <taxon>Kickxellomycotina</taxon>
        <taxon>Harpellomycetes</taxon>
        <taxon>Harpellales</taxon>
        <taxon>Legeriomycetaceae</taxon>
        <taxon>Smittium</taxon>
    </lineage>
</organism>
<reference evidence="2 3" key="1">
    <citation type="journal article" date="2018" name="MBio">
        <title>Comparative Genomics Reveals the Core Gene Toolbox for the Fungus-Insect Symbiosis.</title>
        <authorList>
            <person name="Wang Y."/>
            <person name="Stata M."/>
            <person name="Wang W."/>
            <person name="Stajich J.E."/>
            <person name="White M.M."/>
            <person name="Moncalvo J.M."/>
        </authorList>
    </citation>
    <scope>NUCLEOTIDE SEQUENCE [LARGE SCALE GENOMIC DNA]</scope>
    <source>
        <strain evidence="2 3">SC-DP-2</strain>
    </source>
</reference>
<dbReference type="EMBL" id="MBFS01000006">
    <property type="protein sequence ID" value="PVV05434.1"/>
    <property type="molecule type" value="Genomic_DNA"/>
</dbReference>
<feature type="region of interest" description="Disordered" evidence="1">
    <location>
        <begin position="559"/>
        <end position="582"/>
    </location>
</feature>
<protein>
    <submittedName>
        <fullName evidence="2">Uncharacterized protein</fullName>
    </submittedName>
</protein>
<dbReference type="Proteomes" id="UP000245609">
    <property type="component" value="Unassembled WGS sequence"/>
</dbReference>
<feature type="compositionally biased region" description="Polar residues" evidence="1">
    <location>
        <begin position="478"/>
        <end position="490"/>
    </location>
</feature>
<proteinExistence type="predicted"/>
<feature type="compositionally biased region" description="Polar residues" evidence="1">
    <location>
        <begin position="564"/>
        <end position="582"/>
    </location>
</feature>
<comment type="caution">
    <text evidence="2">The sequence shown here is derived from an EMBL/GenBank/DDBJ whole genome shotgun (WGS) entry which is preliminary data.</text>
</comment>
<feature type="region of interest" description="Disordered" evidence="1">
    <location>
        <begin position="462"/>
        <end position="534"/>
    </location>
</feature>
<keyword evidence="3" id="KW-1185">Reference proteome</keyword>
<name>A0A2T9ZLG0_9FUNG</name>
<evidence type="ECO:0000313" key="3">
    <source>
        <dbReference type="Proteomes" id="UP000245609"/>
    </source>
</evidence>
<sequence length="627" mass="70925">MGNEQSKVIPEPRRRYTVIGNSIEFTPDSKVPASSSNINFNLLREQYIAEHGTSIGQTPSKPAFEAYTKPNDKITGPKVKFDINTTTQPEEKDENLPEPSENEIFSSFIFDNRQSRNRRNKASRQSLQFESFDSIIPKRNSTFITEYILDSSIGRAFFSQSKEVNLSEEEMEKAIQTLHRDLRLSLRFLKNMETTELSKDNVDVPCFKFLKSLNVIYQLAQKRDISTLFSEKKLKEMWFEKEKSHPALHPYTGISQRFSIDSEKFGDLSQYENFDEKEFSNVSGISINFARASQFPDEPKKNYSESRLESYTSSEESLNGLVSYSAVDFPEISKTLKAVNSKADSFESSKEYSVTLNSSIDTLVSENDPSSVFDIVSGKFHRSMSISSSHSRTVFVTEKGFVPGPNPSYAGCETLDFAKFKSTVPEKQLTGRARSKSTVNSSFEMENHINVTCRTNCKPSSTKIVSGSSIHPPKSDRSYSAYNPENTNQGGPHFAIKYDPTFSTRSRSKSTVTSNSFNRFDSPPLNIYPQKKSPALTFNSGKTSITEEYIKLQARNQEPFGPQYSASSSNSSRVQKSPSENYQHLDLNTSKQSDETINLYLNDIKYSRRSLNGRFEKGMLPTIPELS</sequence>
<dbReference type="AlphaFoldDB" id="A0A2T9ZLG0"/>